<dbReference type="AlphaFoldDB" id="A0A9W8ZD62"/>
<keyword evidence="2" id="KW-1185">Reference proteome</keyword>
<comment type="caution">
    <text evidence="1">The sequence shown here is derived from an EMBL/GenBank/DDBJ whole genome shotgun (WGS) entry which is preliminary data.</text>
</comment>
<dbReference type="EMBL" id="JAPEVA010000035">
    <property type="protein sequence ID" value="KAJ4405376.1"/>
    <property type="molecule type" value="Genomic_DNA"/>
</dbReference>
<proteinExistence type="predicted"/>
<dbReference type="InterPro" id="IPR029058">
    <property type="entry name" value="AB_hydrolase_fold"/>
</dbReference>
<evidence type="ECO:0000313" key="2">
    <source>
        <dbReference type="Proteomes" id="UP001140510"/>
    </source>
</evidence>
<dbReference type="SUPFAM" id="SSF53474">
    <property type="entry name" value="alpha/beta-Hydrolases"/>
    <property type="match status" value="1"/>
</dbReference>
<accession>A0A9W8ZD62</accession>
<organism evidence="1 2">
    <name type="scientific">Didymella pomorum</name>
    <dbReference type="NCBI Taxonomy" id="749634"/>
    <lineage>
        <taxon>Eukaryota</taxon>
        <taxon>Fungi</taxon>
        <taxon>Dikarya</taxon>
        <taxon>Ascomycota</taxon>
        <taxon>Pezizomycotina</taxon>
        <taxon>Dothideomycetes</taxon>
        <taxon>Pleosporomycetidae</taxon>
        <taxon>Pleosporales</taxon>
        <taxon>Pleosporineae</taxon>
        <taxon>Didymellaceae</taxon>
        <taxon>Didymella</taxon>
    </lineage>
</organism>
<reference evidence="1" key="1">
    <citation type="submission" date="2022-10" db="EMBL/GenBank/DDBJ databases">
        <title>Tapping the CABI collections for fungal endophytes: first genome assemblies for Collariella, Neodidymelliopsis, Ascochyta clinopodiicola, Didymella pomorum, Didymosphaeria variabile, Neocosmospora piperis and Neocucurbitaria cava.</title>
        <authorList>
            <person name="Hill R."/>
        </authorList>
    </citation>
    <scope>NUCLEOTIDE SEQUENCE</scope>
    <source>
        <strain evidence="1">IMI 355091</strain>
    </source>
</reference>
<gene>
    <name evidence="1" type="ORF">N0V91_005327</name>
</gene>
<evidence type="ECO:0000313" key="1">
    <source>
        <dbReference type="EMBL" id="KAJ4405376.1"/>
    </source>
</evidence>
<dbReference type="OrthoDB" id="425534at2759"/>
<dbReference type="Proteomes" id="UP001140510">
    <property type="component" value="Unassembled WGS sequence"/>
</dbReference>
<sequence length="260" mass="29410">MSDYALRQNHEYLRSYGQWCSSVYDANDTAKYASTVATAQDMLHYIELSAEGRARPAKEVKLWYYGTSYGTVLGGTFASLYPDRIGRMLIDGVMVMEDHYNGGWEKSITDNDVSARYFFDRRYEAGLTLYLFHQNATSWQELEQRYMKLLQDLTESPIAVSDLSSTTQAVDQGIGLTPTISKWQNLVNFTFTTSYLISAASFTSMDQLLIEVQAGADLLMSAISVEVQISSTYPSHDQRMARSLINCLDANRRFNASEFP</sequence>
<name>A0A9W8ZD62_9PLEO</name>
<evidence type="ECO:0008006" key="3">
    <source>
        <dbReference type="Google" id="ProtNLM"/>
    </source>
</evidence>
<dbReference type="Gene3D" id="3.40.50.1820">
    <property type="entry name" value="alpha/beta hydrolase"/>
    <property type="match status" value="1"/>
</dbReference>
<protein>
    <recommendedName>
        <fullName evidence="3">AB hydrolase-1 domain-containing protein</fullName>
    </recommendedName>
</protein>